<dbReference type="OrthoDB" id="505269at2759"/>
<dbReference type="InterPro" id="IPR036291">
    <property type="entry name" value="NAD(P)-bd_dom_sf"/>
</dbReference>
<reference evidence="2 3" key="1">
    <citation type="journal article" date="2018" name="Plant J.">
        <title>Genome sequences of Chlorella sorokiniana UTEX 1602 and Micractinium conductrix SAG 241.80: implications to maltose excretion by a green alga.</title>
        <authorList>
            <person name="Arriola M.B."/>
            <person name="Velmurugan N."/>
            <person name="Zhang Y."/>
            <person name="Plunkett M.H."/>
            <person name="Hondzo H."/>
            <person name="Barney B.M."/>
        </authorList>
    </citation>
    <scope>NUCLEOTIDE SEQUENCE [LARGE SCALE GENOMIC DNA]</scope>
    <source>
        <strain evidence="2 3">SAG 241.80</strain>
    </source>
</reference>
<dbReference type="Proteomes" id="UP000239649">
    <property type="component" value="Unassembled WGS sequence"/>
</dbReference>
<dbReference type="AlphaFoldDB" id="A0A2P6VHB6"/>
<sequence>MPHLEDILALKPACVWLQSGITNHEFEQKLAAAGIRVVPSRCLKVDRAAACGRSHL</sequence>
<dbReference type="SUPFAM" id="SSF51735">
    <property type="entry name" value="NAD(P)-binding Rossmann-fold domains"/>
    <property type="match status" value="1"/>
</dbReference>
<dbReference type="EMBL" id="LHPF02000007">
    <property type="protein sequence ID" value="PSC73479.1"/>
    <property type="molecule type" value="Genomic_DNA"/>
</dbReference>
<comment type="caution">
    <text evidence="2">The sequence shown here is derived from an EMBL/GenBank/DDBJ whole genome shotgun (WGS) entry which is preliminary data.</text>
</comment>
<protein>
    <submittedName>
        <fullName evidence="2">DNA-binding</fullName>
    </submittedName>
</protein>
<keyword evidence="3" id="KW-1185">Reference proteome</keyword>
<evidence type="ECO:0000259" key="1">
    <source>
        <dbReference type="Pfam" id="PF13380"/>
    </source>
</evidence>
<feature type="domain" description="CoA-binding" evidence="1">
    <location>
        <begin position="2"/>
        <end position="46"/>
    </location>
</feature>
<dbReference type="InterPro" id="IPR003781">
    <property type="entry name" value="CoA-bd"/>
</dbReference>
<gene>
    <name evidence="2" type="ORF">C2E20_3256</name>
</gene>
<dbReference type="Pfam" id="PF13380">
    <property type="entry name" value="CoA_binding_2"/>
    <property type="match status" value="1"/>
</dbReference>
<dbReference type="Gene3D" id="3.40.50.720">
    <property type="entry name" value="NAD(P)-binding Rossmann-like Domain"/>
    <property type="match status" value="1"/>
</dbReference>
<evidence type="ECO:0000313" key="3">
    <source>
        <dbReference type="Proteomes" id="UP000239649"/>
    </source>
</evidence>
<name>A0A2P6VHB6_9CHLO</name>
<accession>A0A2P6VHB6</accession>
<keyword evidence="2" id="KW-0238">DNA-binding</keyword>
<organism evidence="2 3">
    <name type="scientific">Micractinium conductrix</name>
    <dbReference type="NCBI Taxonomy" id="554055"/>
    <lineage>
        <taxon>Eukaryota</taxon>
        <taxon>Viridiplantae</taxon>
        <taxon>Chlorophyta</taxon>
        <taxon>core chlorophytes</taxon>
        <taxon>Trebouxiophyceae</taxon>
        <taxon>Chlorellales</taxon>
        <taxon>Chlorellaceae</taxon>
        <taxon>Chlorella clade</taxon>
        <taxon>Micractinium</taxon>
    </lineage>
</organism>
<dbReference type="GO" id="GO:0003677">
    <property type="term" value="F:DNA binding"/>
    <property type="evidence" value="ECO:0007669"/>
    <property type="project" value="UniProtKB-KW"/>
</dbReference>
<proteinExistence type="predicted"/>
<evidence type="ECO:0000313" key="2">
    <source>
        <dbReference type="EMBL" id="PSC73479.1"/>
    </source>
</evidence>